<protein>
    <submittedName>
        <fullName evidence="2">Double-strand break repair protein AddB</fullName>
    </submittedName>
</protein>
<dbReference type="InterPro" id="IPR011604">
    <property type="entry name" value="PDDEXK-like_dom_sf"/>
</dbReference>
<organism evidence="2 3">
    <name type="scientific">Qipengyuania psychrotolerans</name>
    <dbReference type="NCBI Taxonomy" id="2867238"/>
    <lineage>
        <taxon>Bacteria</taxon>
        <taxon>Pseudomonadati</taxon>
        <taxon>Pseudomonadota</taxon>
        <taxon>Alphaproteobacteria</taxon>
        <taxon>Sphingomonadales</taxon>
        <taxon>Erythrobacteraceae</taxon>
        <taxon>Qipengyuania</taxon>
    </lineage>
</organism>
<dbReference type="NCBIfam" id="TIGR02786">
    <property type="entry name" value="addB_alphas"/>
    <property type="match status" value="1"/>
</dbReference>
<dbReference type="EMBL" id="CP081297">
    <property type="protein sequence ID" value="QZD86131.1"/>
    <property type="molecule type" value="Genomic_DNA"/>
</dbReference>
<dbReference type="InterPro" id="IPR014153">
    <property type="entry name" value="Ds_break_AddB"/>
</dbReference>
<dbReference type="Proteomes" id="UP000824280">
    <property type="component" value="Chromosome"/>
</dbReference>
<accession>A0ABX8ZBL3</accession>
<dbReference type="InterPro" id="IPR027417">
    <property type="entry name" value="P-loop_NTPase"/>
</dbReference>
<dbReference type="InterPro" id="IPR038726">
    <property type="entry name" value="PDDEXK_AddAB-type"/>
</dbReference>
<name>A0ABX8ZBL3_9SPHN</name>
<sequence>MADTDRVAPQPQVYSIAAHRGFADALVAGLVPRYSQADVGLARLTLLLPSSRARRTVSEAFIRHAGEQGTPGLLMPRMAVVGDLDLDEALGPLLDPLGSSDIKPAVDPQRRMFALAALIAEEMGDDAPKGATLLRLALETGATMDRLLVEDVGPEQLLDEKVLEIHPSLSEHWQHSLRLFARVQTRWLAWLGENGSLDAAARRNRLFDHAAASWKANPPDTPIVAAGVTSAAPALAKLLRVVSELPRGAVILPDFDLTMTEEVWAELGRAGNRPEPGDTPFAREDAVTHPQYHLKLLLNRMSVRREEVQPWHRKGMSAAPPERSQAIGAVFLPPEASKVWADLPSEKRRLSGVRVMQTTNPEEEAQAIALLVREAIEEPERRVAVVTPDRSLARRVVHHLARWNISADDSAGRPLSQTAAGRAFLLAAEVMAENAMSVPLMALLGHPLASGEMERGVWLRQLRRVERELRGPRLETGLEPVREVVSKLAETHANVGEFWKQAEAALEPLVASDHDEPALLAELIDTLAASAEQLCGERLWGREDGRSLAAFVEEFRLHAREAAFTVAPRDVAALLSDAMEQIAVRPPYGGHARVQILGLLEARMNRADLVVCAGLNEGVWPARGSVDALLAPPVLRTLGVPGSDFRIGLSAHDLAGTLGAPEVVLSRSARDEGGPAIPSRFLLRVQALLGEQLGRHLETDAVDLAKAIARAEPDAEYPRPRPMPSAEQRLVAISATALDRLRGDPYQFYAQRILGLSDLDALDAEPSAAWQGEVAHQILEEWHKADPQLPIRETMAHVFDERNLHPLMRGLWQPRLQRALEWVESEIAQYGRRSVEKVEAWGEMHVDGVRVHGKIDRLDRLDDGSLAVVDYKTGSPPSSKMVEEGYALQLGLLGMMAESGGFEGISGHAGAFEYWSLGKAKSDANPFGFGYVETPLKVGSKRSGVEPEEFLPKTKAYLTEAIARWIKGDDPFTARLNPDYPAYDTYDQLMRLEEWLPHLDAEEDAL</sequence>
<gene>
    <name evidence="2" type="primary">addB</name>
    <name evidence="2" type="ORF">K3166_07535</name>
</gene>
<dbReference type="SUPFAM" id="SSF52980">
    <property type="entry name" value="Restriction endonuclease-like"/>
    <property type="match status" value="1"/>
</dbReference>
<feature type="domain" description="PD-(D/E)XK endonuclease-like" evidence="1">
    <location>
        <begin position="733"/>
        <end position="973"/>
    </location>
</feature>
<dbReference type="InterPro" id="IPR011335">
    <property type="entry name" value="Restrct_endonuc-II-like"/>
</dbReference>
<evidence type="ECO:0000313" key="3">
    <source>
        <dbReference type="Proteomes" id="UP000824280"/>
    </source>
</evidence>
<dbReference type="RefSeq" id="WP_221421677.1">
    <property type="nucleotide sequence ID" value="NZ_CP081297.1"/>
</dbReference>
<dbReference type="SUPFAM" id="SSF52540">
    <property type="entry name" value="P-loop containing nucleoside triphosphate hydrolases"/>
    <property type="match status" value="1"/>
</dbReference>
<dbReference type="Gene3D" id="3.90.320.10">
    <property type="match status" value="1"/>
</dbReference>
<proteinExistence type="predicted"/>
<evidence type="ECO:0000259" key="1">
    <source>
        <dbReference type="Pfam" id="PF12705"/>
    </source>
</evidence>
<dbReference type="Pfam" id="PF12705">
    <property type="entry name" value="PDDEXK_1"/>
    <property type="match status" value="1"/>
</dbReference>
<evidence type="ECO:0000313" key="2">
    <source>
        <dbReference type="EMBL" id="QZD86131.1"/>
    </source>
</evidence>
<reference evidence="2 3" key="1">
    <citation type="submission" date="2021-08" db="EMBL/GenBank/DDBJ databases">
        <title>Comparative Genomics Analysis of the Genus Qipengyuania Reveals Extensive Genetic Diversity and Metabolic Versatility, Including the Description of Fifteen Novel Species.</title>
        <authorList>
            <person name="Liu Y."/>
        </authorList>
    </citation>
    <scope>NUCLEOTIDE SEQUENCE [LARGE SCALE GENOMIC DNA]</scope>
    <source>
        <strain evidence="2 3">1XM2-8</strain>
    </source>
</reference>
<keyword evidence="3" id="KW-1185">Reference proteome</keyword>